<evidence type="ECO:0000256" key="7">
    <source>
        <dbReference type="ARBA" id="ARBA00023002"/>
    </source>
</evidence>
<evidence type="ECO:0000313" key="14">
    <source>
        <dbReference type="Proteomes" id="UP000178175"/>
    </source>
</evidence>
<feature type="transmembrane region" description="Helical" evidence="12">
    <location>
        <begin position="65"/>
        <end position="84"/>
    </location>
</feature>
<protein>
    <recommendedName>
        <fullName evidence="15">2-oxoglutarate dehydrogenase</fullName>
    </recommendedName>
</protein>
<sequence>MTNWFGKKATVLALIISLGAVLGSLFYSEIVGFEPCILCWWQRIFLFPLPVILIVSLWKNDSAVFKYIVPLAILGTIVALYHSYFELGGVSLLPCTAEGGACSRVYVKEFGYITIPTMSLTSFAFVLIISWFKKQYDKNNNA</sequence>
<dbReference type="EMBL" id="MHVR01000009">
    <property type="protein sequence ID" value="OHA96199.1"/>
    <property type="molecule type" value="Genomic_DNA"/>
</dbReference>
<dbReference type="InterPro" id="IPR023380">
    <property type="entry name" value="DsbB-like_sf"/>
</dbReference>
<organism evidence="13 14">
    <name type="scientific">Candidatus Zambryskibacteria bacterium RIFCSPHIGHO2_02_FULL_43_14</name>
    <dbReference type="NCBI Taxonomy" id="1802748"/>
    <lineage>
        <taxon>Bacteria</taxon>
        <taxon>Candidatus Zambryskiibacteriota</taxon>
    </lineage>
</organism>
<dbReference type="GO" id="GO:0016020">
    <property type="term" value="C:membrane"/>
    <property type="evidence" value="ECO:0007669"/>
    <property type="project" value="UniProtKB-SubCell"/>
</dbReference>
<evidence type="ECO:0000256" key="11">
    <source>
        <dbReference type="ARBA" id="ARBA00023284"/>
    </source>
</evidence>
<accession>A0A1G2THR1</accession>
<dbReference type="Pfam" id="PF02600">
    <property type="entry name" value="DsbB"/>
    <property type="match status" value="1"/>
</dbReference>
<dbReference type="SUPFAM" id="SSF158442">
    <property type="entry name" value="DsbB-like"/>
    <property type="match status" value="1"/>
</dbReference>
<evidence type="ECO:0000256" key="8">
    <source>
        <dbReference type="ARBA" id="ARBA00023136"/>
    </source>
</evidence>
<dbReference type="AlphaFoldDB" id="A0A1G2THR1"/>
<evidence type="ECO:0000256" key="1">
    <source>
        <dbReference type="ARBA" id="ARBA00004141"/>
    </source>
</evidence>
<dbReference type="Gene3D" id="1.20.1550.10">
    <property type="entry name" value="DsbB-like"/>
    <property type="match status" value="1"/>
</dbReference>
<keyword evidence="5" id="KW-0249">Electron transport</keyword>
<dbReference type="GO" id="GO:0006457">
    <property type="term" value="P:protein folding"/>
    <property type="evidence" value="ECO:0007669"/>
    <property type="project" value="InterPro"/>
</dbReference>
<keyword evidence="4 12" id="KW-0812">Transmembrane</keyword>
<feature type="transmembrane region" description="Helical" evidence="12">
    <location>
        <begin position="110"/>
        <end position="132"/>
    </location>
</feature>
<dbReference type="Proteomes" id="UP000178175">
    <property type="component" value="Unassembled WGS sequence"/>
</dbReference>
<evidence type="ECO:0000256" key="4">
    <source>
        <dbReference type="ARBA" id="ARBA00022692"/>
    </source>
</evidence>
<proteinExistence type="inferred from homology"/>
<keyword evidence="11" id="KW-0676">Redox-active center</keyword>
<feature type="transmembrane region" description="Helical" evidence="12">
    <location>
        <begin position="9"/>
        <end position="28"/>
    </location>
</feature>
<evidence type="ECO:0000256" key="5">
    <source>
        <dbReference type="ARBA" id="ARBA00022982"/>
    </source>
</evidence>
<keyword evidence="6 12" id="KW-1133">Transmembrane helix</keyword>
<evidence type="ECO:0008006" key="15">
    <source>
        <dbReference type="Google" id="ProtNLM"/>
    </source>
</evidence>
<gene>
    <name evidence="13" type="ORF">A3C70_01480</name>
</gene>
<keyword evidence="3" id="KW-0813">Transport</keyword>
<evidence type="ECO:0000256" key="9">
    <source>
        <dbReference type="ARBA" id="ARBA00023157"/>
    </source>
</evidence>
<comment type="subcellular location">
    <subcellularLocation>
        <location evidence="1">Membrane</location>
        <topology evidence="1">Multi-pass membrane protein</topology>
    </subcellularLocation>
</comment>
<comment type="similarity">
    <text evidence="2">Belongs to the DsbB family. BdbC subfamily.</text>
</comment>
<dbReference type="PANTHER" id="PTHR43469">
    <property type="entry name" value="DISULFIDE FORMATION PROTEIN-RELATED"/>
    <property type="match status" value="1"/>
</dbReference>
<dbReference type="PIRSF" id="PIRSF036659">
    <property type="entry name" value="BdbC"/>
    <property type="match status" value="1"/>
</dbReference>
<evidence type="ECO:0000256" key="3">
    <source>
        <dbReference type="ARBA" id="ARBA00022448"/>
    </source>
</evidence>
<evidence type="ECO:0000313" key="13">
    <source>
        <dbReference type="EMBL" id="OHA96199.1"/>
    </source>
</evidence>
<evidence type="ECO:0000256" key="10">
    <source>
        <dbReference type="ARBA" id="ARBA00023186"/>
    </source>
</evidence>
<keyword evidence="9" id="KW-1015">Disulfide bond</keyword>
<dbReference type="InterPro" id="IPR003752">
    <property type="entry name" value="DiS_bond_form_DsbB/BdbC"/>
</dbReference>
<reference evidence="13 14" key="1">
    <citation type="journal article" date="2016" name="Nat. Commun.">
        <title>Thousands of microbial genomes shed light on interconnected biogeochemical processes in an aquifer system.</title>
        <authorList>
            <person name="Anantharaman K."/>
            <person name="Brown C.T."/>
            <person name="Hug L.A."/>
            <person name="Sharon I."/>
            <person name="Castelle C.J."/>
            <person name="Probst A.J."/>
            <person name="Thomas B.C."/>
            <person name="Singh A."/>
            <person name="Wilkins M.J."/>
            <person name="Karaoz U."/>
            <person name="Brodie E.L."/>
            <person name="Williams K.H."/>
            <person name="Hubbard S.S."/>
            <person name="Banfield J.F."/>
        </authorList>
    </citation>
    <scope>NUCLEOTIDE SEQUENCE [LARGE SCALE GENOMIC DNA]</scope>
</reference>
<dbReference type="InterPro" id="IPR012187">
    <property type="entry name" value="Disulphide_bond_form_BdbC"/>
</dbReference>
<keyword evidence="7" id="KW-0560">Oxidoreductase</keyword>
<evidence type="ECO:0000256" key="6">
    <source>
        <dbReference type="ARBA" id="ARBA00022989"/>
    </source>
</evidence>
<feature type="transmembrane region" description="Helical" evidence="12">
    <location>
        <begin position="40"/>
        <end position="58"/>
    </location>
</feature>
<comment type="caution">
    <text evidence="13">The sequence shown here is derived from an EMBL/GenBank/DDBJ whole genome shotgun (WGS) entry which is preliminary data.</text>
</comment>
<name>A0A1G2THR1_9BACT</name>
<keyword evidence="10" id="KW-0143">Chaperone</keyword>
<dbReference type="PANTHER" id="PTHR43469:SF1">
    <property type="entry name" value="SPBETA PROPHAGE-DERIVED DISULFIDE BOND FORMATION PROTEIN B"/>
    <property type="match status" value="1"/>
</dbReference>
<evidence type="ECO:0000256" key="2">
    <source>
        <dbReference type="ARBA" id="ARBA00007602"/>
    </source>
</evidence>
<dbReference type="GO" id="GO:0015035">
    <property type="term" value="F:protein-disulfide reductase activity"/>
    <property type="evidence" value="ECO:0007669"/>
    <property type="project" value="InterPro"/>
</dbReference>
<keyword evidence="8 12" id="KW-0472">Membrane</keyword>
<evidence type="ECO:0000256" key="12">
    <source>
        <dbReference type="SAM" id="Phobius"/>
    </source>
</evidence>